<dbReference type="RefSeq" id="WP_006767710.1">
    <property type="nucleotide sequence ID" value="NC_004369.1"/>
</dbReference>
<evidence type="ECO:0000256" key="1">
    <source>
        <dbReference type="ARBA" id="ARBA00022490"/>
    </source>
</evidence>
<dbReference type="NCBIfam" id="TIGR01826">
    <property type="entry name" value="CofD_related"/>
    <property type="match status" value="1"/>
</dbReference>
<comment type="subcellular location">
    <subcellularLocation>
        <location evidence="2">Cytoplasm</location>
    </subcellularLocation>
</comment>
<dbReference type="eggNOG" id="COG0391">
    <property type="taxonomic scope" value="Bacteria"/>
</dbReference>
<dbReference type="SUPFAM" id="SSF142338">
    <property type="entry name" value="CofD-like"/>
    <property type="match status" value="1"/>
</dbReference>
<dbReference type="PANTHER" id="PTHR30135:SF3">
    <property type="entry name" value="GLUCONEOGENESIS FACTOR-RELATED"/>
    <property type="match status" value="1"/>
</dbReference>
<protein>
    <recommendedName>
        <fullName evidence="2">Putative gluconeogenesis factor</fullName>
    </recommendedName>
</protein>
<dbReference type="EMBL" id="BA000035">
    <property type="protein sequence ID" value="BAC18519.1"/>
    <property type="molecule type" value="Genomic_DNA"/>
</dbReference>
<dbReference type="InterPro" id="IPR002882">
    <property type="entry name" value="CofD"/>
</dbReference>
<dbReference type="GO" id="GO:0005737">
    <property type="term" value="C:cytoplasm"/>
    <property type="evidence" value="ECO:0007669"/>
    <property type="project" value="UniProtKB-SubCell"/>
</dbReference>
<dbReference type="AlphaFoldDB" id="Q8FT62"/>
<dbReference type="InterPro" id="IPR038136">
    <property type="entry name" value="CofD-like_dom_sf"/>
</dbReference>
<reference evidence="3 4" key="1">
    <citation type="journal article" date="2003" name="Genome Res.">
        <title>Comparative complete genome sequence analysis of the amino acid replacements responsible for the thermostability of Corynebacterium efficiens.</title>
        <authorList>
            <person name="Nishio Y."/>
            <person name="Nakamura Y."/>
            <person name="Kawarabayasi Y."/>
            <person name="Usuda Y."/>
            <person name="Kimura E."/>
            <person name="Sugimoto S."/>
            <person name="Matsui K."/>
            <person name="Yamagishi A."/>
            <person name="Kikuchi H."/>
            <person name="Ikeo K."/>
            <person name="Gojobori T."/>
        </authorList>
    </citation>
    <scope>NUCLEOTIDE SEQUENCE [LARGE SCALE GENOMIC DNA]</scope>
    <source>
        <strain evidence="4">DSM 44549 / YS-314 / AJ 12310 / JCM 11189 / NBRC 100395</strain>
    </source>
</reference>
<dbReference type="Pfam" id="PF01933">
    <property type="entry name" value="CofD"/>
    <property type="match status" value="1"/>
</dbReference>
<proteinExistence type="inferred from homology"/>
<dbReference type="GO" id="GO:0008360">
    <property type="term" value="P:regulation of cell shape"/>
    <property type="evidence" value="ECO:0007669"/>
    <property type="project" value="UniProtKB-UniRule"/>
</dbReference>
<evidence type="ECO:0000313" key="3">
    <source>
        <dbReference type="EMBL" id="BAC18519.1"/>
    </source>
</evidence>
<accession>Q8FT62</accession>
<dbReference type="GO" id="GO:0043743">
    <property type="term" value="F:LPPG:FO 2-phospho-L-lactate transferase activity"/>
    <property type="evidence" value="ECO:0007669"/>
    <property type="project" value="InterPro"/>
</dbReference>
<dbReference type="KEGG" id="cef:CE1709"/>
<dbReference type="HOGENOM" id="CLU_044041_1_0_11"/>
<dbReference type="CDD" id="cd07187">
    <property type="entry name" value="YvcK_like"/>
    <property type="match status" value="1"/>
</dbReference>
<dbReference type="STRING" id="196164.gene:10742130"/>
<comment type="function">
    <text evidence="2">Required for morphogenesis under gluconeogenic growth conditions.</text>
</comment>
<keyword evidence="4" id="KW-1185">Reference proteome</keyword>
<dbReference type="Proteomes" id="UP000001409">
    <property type="component" value="Chromosome"/>
</dbReference>
<dbReference type="PANTHER" id="PTHR30135">
    <property type="entry name" value="UNCHARACTERIZED PROTEIN YVCK-RELATED"/>
    <property type="match status" value="1"/>
</dbReference>
<evidence type="ECO:0000256" key="2">
    <source>
        <dbReference type="HAMAP-Rule" id="MF_00973"/>
    </source>
</evidence>
<dbReference type="OrthoDB" id="9783842at2"/>
<sequence length="356" mass="38005">MTFLSGIPNPTSEMASLLTSDDLAPTPACTADHPHTITSLGGGHGLFQTLRAVRNCGPERINAVVTVADDGGSSGRIRHELGQIPPGDLRMALAALTTDDEDGMLWEGLLQHRFGGHGALAGHALGNLLIVALTDIFGTSQLALDKVAELAGSRGRVLPVCVEPLDLEAEVSGLDQDPRLIRQVRGQVAVAATPGQVRRVRLIPERPEANPEAVQAILDADLVTLGPGSWFSSVIPHILVPDVVEALDQTDAVKILVLNLTAEPGETNGFSAERHIHVLRQHATNLKVDHVIVDSGTVTLTSERDHIARTAKTLGAEVSFQDVRAEDGRGRFTSVHDPSKLCDALMKRYAEITARR</sequence>
<evidence type="ECO:0000313" key="4">
    <source>
        <dbReference type="Proteomes" id="UP000001409"/>
    </source>
</evidence>
<keyword evidence="1 2" id="KW-0963">Cytoplasm</keyword>
<organism evidence="3 4">
    <name type="scientific">Corynebacterium efficiens (strain DSM 44549 / YS-314 / AJ 12310 / JCM 11189 / NBRC 100395)</name>
    <dbReference type="NCBI Taxonomy" id="196164"/>
    <lineage>
        <taxon>Bacteria</taxon>
        <taxon>Bacillati</taxon>
        <taxon>Actinomycetota</taxon>
        <taxon>Actinomycetes</taxon>
        <taxon>Mycobacteriales</taxon>
        <taxon>Corynebacteriaceae</taxon>
        <taxon>Corynebacterium</taxon>
    </lineage>
</organism>
<dbReference type="HAMAP" id="MF_00973">
    <property type="entry name" value="Gluconeogen_factor"/>
    <property type="match status" value="1"/>
</dbReference>
<dbReference type="InterPro" id="IPR010119">
    <property type="entry name" value="Gluconeogen_factor"/>
</dbReference>
<dbReference type="Gene3D" id="3.40.50.10680">
    <property type="entry name" value="CofD-like domains"/>
    <property type="match status" value="1"/>
</dbReference>
<name>Q8FT62_COREF</name>
<accession>C8NP19</accession>
<comment type="similarity">
    <text evidence="2">Belongs to the gluconeogenesis factor family.</text>
</comment>